<feature type="compositionally biased region" description="Low complexity" evidence="1">
    <location>
        <begin position="81"/>
        <end position="95"/>
    </location>
</feature>
<feature type="compositionally biased region" description="Low complexity" evidence="1">
    <location>
        <begin position="197"/>
        <end position="209"/>
    </location>
</feature>
<accession>A0A9P6D6I8</accession>
<protein>
    <submittedName>
        <fullName evidence="2">Uncharacterized protein</fullName>
    </submittedName>
</protein>
<name>A0A9P6D6I8_PLEER</name>
<feature type="region of interest" description="Disordered" evidence="1">
    <location>
        <begin position="70"/>
        <end position="102"/>
    </location>
</feature>
<dbReference type="Proteomes" id="UP000807025">
    <property type="component" value="Unassembled WGS sequence"/>
</dbReference>
<dbReference type="AlphaFoldDB" id="A0A9P6D6I8"/>
<reference evidence="2" key="1">
    <citation type="submission" date="2020-11" db="EMBL/GenBank/DDBJ databases">
        <authorList>
            <consortium name="DOE Joint Genome Institute"/>
            <person name="Ahrendt S."/>
            <person name="Riley R."/>
            <person name="Andreopoulos W."/>
            <person name="Labutti K."/>
            <person name="Pangilinan J."/>
            <person name="Ruiz-Duenas F.J."/>
            <person name="Barrasa J.M."/>
            <person name="Sanchez-Garcia M."/>
            <person name="Camarero S."/>
            <person name="Miyauchi S."/>
            <person name="Serrano A."/>
            <person name="Linde D."/>
            <person name="Babiker R."/>
            <person name="Drula E."/>
            <person name="Ayuso-Fernandez I."/>
            <person name="Pacheco R."/>
            <person name="Padilla G."/>
            <person name="Ferreira P."/>
            <person name="Barriuso J."/>
            <person name="Kellner H."/>
            <person name="Castanera R."/>
            <person name="Alfaro M."/>
            <person name="Ramirez L."/>
            <person name="Pisabarro A.G."/>
            <person name="Kuo A."/>
            <person name="Tritt A."/>
            <person name="Lipzen A."/>
            <person name="He G."/>
            <person name="Yan M."/>
            <person name="Ng V."/>
            <person name="Cullen D."/>
            <person name="Martin F."/>
            <person name="Rosso M.-N."/>
            <person name="Henrissat B."/>
            <person name="Hibbett D."/>
            <person name="Martinez A.T."/>
            <person name="Grigoriev I.V."/>
        </authorList>
    </citation>
    <scope>NUCLEOTIDE SEQUENCE</scope>
    <source>
        <strain evidence="2">ATCC 90797</strain>
    </source>
</reference>
<comment type="caution">
    <text evidence="2">The sequence shown here is derived from an EMBL/GenBank/DDBJ whole genome shotgun (WGS) entry which is preliminary data.</text>
</comment>
<dbReference type="EMBL" id="MU154570">
    <property type="protein sequence ID" value="KAF9494676.1"/>
    <property type="molecule type" value="Genomic_DNA"/>
</dbReference>
<evidence type="ECO:0000256" key="1">
    <source>
        <dbReference type="SAM" id="MobiDB-lite"/>
    </source>
</evidence>
<feature type="compositionally biased region" description="Basic residues" evidence="1">
    <location>
        <begin position="25"/>
        <end position="41"/>
    </location>
</feature>
<proteinExistence type="predicted"/>
<gene>
    <name evidence="2" type="ORF">BDN71DRAFT_1507511</name>
</gene>
<feature type="compositionally biased region" description="Basic and acidic residues" evidence="1">
    <location>
        <begin position="71"/>
        <end position="80"/>
    </location>
</feature>
<sequence length="209" mass="22925">MDQCINESPHLNAVIVNTDIHIQHPNRRRSSWSRIRRGKRRSSLEPRSNFRLGAVSGEYTRLPYSSVLEQNQKRGCEKRTPSPTSSLLHSPTQPLDAARSHSAVPPLPSFNYHTHSPCVTVPPIRAPPPVSHLHAIARPLSDDASLTRLLSTDYNHTTCQTQHPLTAVSILDTHTAAFDSQPLPALAQPPSNSKSPTAATMATITATMT</sequence>
<evidence type="ECO:0000313" key="2">
    <source>
        <dbReference type="EMBL" id="KAF9494676.1"/>
    </source>
</evidence>
<keyword evidence="3" id="KW-1185">Reference proteome</keyword>
<feature type="region of interest" description="Disordered" evidence="1">
    <location>
        <begin position="25"/>
        <end position="44"/>
    </location>
</feature>
<organism evidence="2 3">
    <name type="scientific">Pleurotus eryngii</name>
    <name type="common">Boletus of the steppes</name>
    <dbReference type="NCBI Taxonomy" id="5323"/>
    <lineage>
        <taxon>Eukaryota</taxon>
        <taxon>Fungi</taxon>
        <taxon>Dikarya</taxon>
        <taxon>Basidiomycota</taxon>
        <taxon>Agaricomycotina</taxon>
        <taxon>Agaricomycetes</taxon>
        <taxon>Agaricomycetidae</taxon>
        <taxon>Agaricales</taxon>
        <taxon>Pleurotineae</taxon>
        <taxon>Pleurotaceae</taxon>
        <taxon>Pleurotus</taxon>
    </lineage>
</organism>
<evidence type="ECO:0000313" key="3">
    <source>
        <dbReference type="Proteomes" id="UP000807025"/>
    </source>
</evidence>
<feature type="region of interest" description="Disordered" evidence="1">
    <location>
        <begin position="186"/>
        <end position="209"/>
    </location>
</feature>